<keyword evidence="5" id="KW-1185">Reference proteome</keyword>
<dbReference type="Proteomes" id="UP000694844">
    <property type="component" value="Chromosome 3"/>
</dbReference>
<evidence type="ECO:0000313" key="5">
    <source>
        <dbReference type="Proteomes" id="UP000694844"/>
    </source>
</evidence>
<organism evidence="5 6">
    <name type="scientific">Crassostrea virginica</name>
    <name type="common">Eastern oyster</name>
    <dbReference type="NCBI Taxonomy" id="6565"/>
    <lineage>
        <taxon>Eukaryota</taxon>
        <taxon>Metazoa</taxon>
        <taxon>Spiralia</taxon>
        <taxon>Lophotrochozoa</taxon>
        <taxon>Mollusca</taxon>
        <taxon>Bivalvia</taxon>
        <taxon>Autobranchia</taxon>
        <taxon>Pteriomorphia</taxon>
        <taxon>Ostreida</taxon>
        <taxon>Ostreoidea</taxon>
        <taxon>Ostreidae</taxon>
        <taxon>Crassostrea</taxon>
    </lineage>
</organism>
<dbReference type="SMART" id="SM00135">
    <property type="entry name" value="LY"/>
    <property type="match status" value="3"/>
</dbReference>
<feature type="domain" description="EGF-like" evidence="4">
    <location>
        <begin position="323"/>
        <end position="338"/>
    </location>
</feature>
<dbReference type="OrthoDB" id="6157061at2759"/>
<dbReference type="SUPFAM" id="SSF63825">
    <property type="entry name" value="YWTD domain"/>
    <property type="match status" value="2"/>
</dbReference>
<sequence length="477" mass="53753">MFVCRVFILIEIIVIFQCFCFGIQDDKGLLIGVWNPGSFLTYTPIPVNSKSSFNNASFTLPLNVKITSITSDPKNAVVFATISDTIYMFQNFNVSQSMFTSVEPIFEGRSAALGQIVFDYVSKNLYWCDALLYWIAMKPAYNLNNSIYKVVVHKDLKQPEGLALDPEDRMMFFSDNGPTPRIEKANLDGQDREVIVYTGLSRVLSLSLDVLNNKLYWVDIARHTIEVCDYDGSNRRVIRRMNGVQLTGLFFHQNILHAVSATSRTMLAIDPSSGSELYHRVFTFAQPFTVNVYDAETQRFYTDPCSNLPCQHICINSKSGAKCFCSEGYNLTADLKTCTDNSRFFKTGFIVNNDTMFAMHEVHSVSGQESDYYYLEVSSAIIETFAVDANSDTIYFLNSRNNTLDKLDIISQQISTLAPILTGKGLIFDWLANLLGWIEALSIIISYSINSGTTVRIYTNLQQVDSLTIDSHNGFID</sequence>
<dbReference type="InterPro" id="IPR000742">
    <property type="entry name" value="EGF"/>
</dbReference>
<dbReference type="InterPro" id="IPR000033">
    <property type="entry name" value="LDLR_classB_rpt"/>
</dbReference>
<feature type="repeat" description="LDL-receptor class B" evidence="2">
    <location>
        <begin position="213"/>
        <end position="255"/>
    </location>
</feature>
<dbReference type="PANTHER" id="PTHR46513">
    <property type="entry name" value="VITELLOGENIN RECEPTOR-LIKE PROTEIN-RELATED-RELATED"/>
    <property type="match status" value="1"/>
</dbReference>
<dbReference type="PROSITE" id="PS51120">
    <property type="entry name" value="LDLRB"/>
    <property type="match status" value="2"/>
</dbReference>
<keyword evidence="1" id="KW-1015">Disulfide bond</keyword>
<dbReference type="SUPFAM" id="SSF57196">
    <property type="entry name" value="EGF/Laminin"/>
    <property type="match status" value="1"/>
</dbReference>
<dbReference type="Gene3D" id="2.120.10.30">
    <property type="entry name" value="TolB, C-terminal domain"/>
    <property type="match status" value="1"/>
</dbReference>
<feature type="repeat" description="LDL-receptor class B" evidence="2">
    <location>
        <begin position="169"/>
        <end position="212"/>
    </location>
</feature>
<name>A0A8B8DES7_CRAVI</name>
<proteinExistence type="predicted"/>
<dbReference type="AlphaFoldDB" id="A0A8B8DES7"/>
<dbReference type="RefSeq" id="XP_022325451.1">
    <property type="nucleotide sequence ID" value="XM_022469743.1"/>
</dbReference>
<evidence type="ECO:0000256" key="3">
    <source>
        <dbReference type="SAM" id="SignalP"/>
    </source>
</evidence>
<evidence type="ECO:0000256" key="1">
    <source>
        <dbReference type="ARBA" id="ARBA00023157"/>
    </source>
</evidence>
<reference evidence="6" key="1">
    <citation type="submission" date="2025-08" db="UniProtKB">
        <authorList>
            <consortium name="RefSeq"/>
        </authorList>
    </citation>
    <scope>IDENTIFICATION</scope>
    <source>
        <tissue evidence="6">Whole sample</tissue>
    </source>
</reference>
<dbReference type="PANTHER" id="PTHR46513:SF13">
    <property type="entry name" value="EGF-LIKE DOMAIN-CONTAINING PROTEIN"/>
    <property type="match status" value="1"/>
</dbReference>
<dbReference type="GO" id="GO:0017147">
    <property type="term" value="F:Wnt-protein binding"/>
    <property type="evidence" value="ECO:0007669"/>
    <property type="project" value="TreeGrafter"/>
</dbReference>
<dbReference type="GO" id="GO:0005886">
    <property type="term" value="C:plasma membrane"/>
    <property type="evidence" value="ECO:0007669"/>
    <property type="project" value="TreeGrafter"/>
</dbReference>
<dbReference type="SMART" id="SM00181">
    <property type="entry name" value="EGF"/>
    <property type="match status" value="1"/>
</dbReference>
<dbReference type="GO" id="GO:0042813">
    <property type="term" value="F:Wnt receptor activity"/>
    <property type="evidence" value="ECO:0007669"/>
    <property type="project" value="TreeGrafter"/>
</dbReference>
<evidence type="ECO:0000313" key="6">
    <source>
        <dbReference type="RefSeq" id="XP_022325451.1"/>
    </source>
</evidence>
<protein>
    <submittedName>
        <fullName evidence="6">Low-density lipoprotein receptor-related protein 6-like</fullName>
    </submittedName>
</protein>
<feature type="chain" id="PRO_5034160114" evidence="3">
    <location>
        <begin position="23"/>
        <end position="477"/>
    </location>
</feature>
<dbReference type="InterPro" id="IPR050778">
    <property type="entry name" value="Cueball_EGF_LRP_Nidogen"/>
</dbReference>
<dbReference type="GO" id="GO:0005509">
    <property type="term" value="F:calcium ion binding"/>
    <property type="evidence" value="ECO:0007669"/>
    <property type="project" value="InterPro"/>
</dbReference>
<dbReference type="GeneID" id="111125687"/>
<feature type="signal peptide" evidence="3">
    <location>
        <begin position="1"/>
        <end position="22"/>
    </location>
</feature>
<evidence type="ECO:0000256" key="2">
    <source>
        <dbReference type="PROSITE-ProRule" id="PRU00461"/>
    </source>
</evidence>
<accession>A0A8B8DES7</accession>
<evidence type="ECO:0000259" key="4">
    <source>
        <dbReference type="PROSITE" id="PS01186"/>
    </source>
</evidence>
<keyword evidence="3" id="KW-0732">Signal</keyword>
<gene>
    <name evidence="6" type="primary">LOC111125687</name>
</gene>
<dbReference type="KEGG" id="cvn:111125687"/>
<dbReference type="SMART" id="SM00179">
    <property type="entry name" value="EGF_CA"/>
    <property type="match status" value="1"/>
</dbReference>
<dbReference type="PROSITE" id="PS01186">
    <property type="entry name" value="EGF_2"/>
    <property type="match status" value="1"/>
</dbReference>
<dbReference type="GO" id="GO:0060070">
    <property type="term" value="P:canonical Wnt signaling pathway"/>
    <property type="evidence" value="ECO:0007669"/>
    <property type="project" value="TreeGrafter"/>
</dbReference>
<dbReference type="InterPro" id="IPR001881">
    <property type="entry name" value="EGF-like_Ca-bd_dom"/>
</dbReference>
<dbReference type="InterPro" id="IPR011042">
    <property type="entry name" value="6-blade_b-propeller_TolB-like"/>
</dbReference>